<dbReference type="AlphaFoldDB" id="L8JX29"/>
<dbReference type="EMBL" id="AMZN01000003">
    <property type="protein sequence ID" value="ELR73636.1"/>
    <property type="molecule type" value="Genomic_DNA"/>
</dbReference>
<reference evidence="1 2" key="1">
    <citation type="submission" date="2012-12" db="EMBL/GenBank/DDBJ databases">
        <title>Genome assembly of Fulvivirga imtechensis AK7.</title>
        <authorList>
            <person name="Nupur N."/>
            <person name="Khatri I."/>
            <person name="Kumar R."/>
            <person name="Subramanian S."/>
            <person name="Pinnaka A."/>
        </authorList>
    </citation>
    <scope>NUCLEOTIDE SEQUENCE [LARGE SCALE GENOMIC DNA]</scope>
    <source>
        <strain evidence="1 2">AK7</strain>
    </source>
</reference>
<gene>
    <name evidence="1" type="ORF">C900_02040</name>
</gene>
<accession>L8JX29</accession>
<organism evidence="1 2">
    <name type="scientific">Fulvivirga imtechensis AK7</name>
    <dbReference type="NCBI Taxonomy" id="1237149"/>
    <lineage>
        <taxon>Bacteria</taxon>
        <taxon>Pseudomonadati</taxon>
        <taxon>Bacteroidota</taxon>
        <taxon>Cytophagia</taxon>
        <taxon>Cytophagales</taxon>
        <taxon>Fulvivirgaceae</taxon>
        <taxon>Fulvivirga</taxon>
    </lineage>
</organism>
<evidence type="ECO:0000313" key="1">
    <source>
        <dbReference type="EMBL" id="ELR73636.1"/>
    </source>
</evidence>
<sequence>MCLFLKRQKGRTWAMKNHLWKFSRTPSGIKYFFITKPTLKPVI</sequence>
<dbReference type="Proteomes" id="UP000011135">
    <property type="component" value="Unassembled WGS sequence"/>
</dbReference>
<comment type="caution">
    <text evidence="1">The sequence shown here is derived from an EMBL/GenBank/DDBJ whole genome shotgun (WGS) entry which is preliminary data.</text>
</comment>
<protein>
    <submittedName>
        <fullName evidence="1">Uncharacterized protein</fullName>
    </submittedName>
</protein>
<evidence type="ECO:0000313" key="2">
    <source>
        <dbReference type="Proteomes" id="UP000011135"/>
    </source>
</evidence>
<proteinExistence type="predicted"/>
<name>L8JX29_9BACT</name>
<keyword evidence="2" id="KW-1185">Reference proteome</keyword>